<feature type="domain" description="YutG/PgpA" evidence="3">
    <location>
        <begin position="7"/>
        <end position="156"/>
    </location>
</feature>
<reference evidence="4 5" key="1">
    <citation type="submission" date="2017-03" db="EMBL/GenBank/DDBJ databases">
        <authorList>
            <person name="Afonso C.L."/>
            <person name="Miller P.J."/>
            <person name="Scott M.A."/>
            <person name="Spackman E."/>
            <person name="Goraichik I."/>
            <person name="Dimitrov K.M."/>
            <person name="Suarez D.L."/>
            <person name="Swayne D.E."/>
        </authorList>
    </citation>
    <scope>NUCLEOTIDE SEQUENCE [LARGE SCALE GENOMIC DNA]</scope>
    <source>
        <strain evidence="4 5">CECT 8620</strain>
    </source>
</reference>
<comment type="cofactor">
    <cofactor evidence="1">
        <name>Mg(2+)</name>
        <dbReference type="ChEBI" id="CHEBI:18420"/>
    </cofactor>
</comment>
<dbReference type="PIRSF" id="PIRSF006162">
    <property type="entry name" value="PgpA"/>
    <property type="match status" value="1"/>
</dbReference>
<comment type="catalytic activity">
    <reaction evidence="1">
        <text>a 1,2-diacyl-sn-glycero-3-phospho-(1'-sn-glycero-3'-phosphate) + H2O = a 1,2-diacyl-sn-glycero-3-phospho-(1'-sn-glycerol) + phosphate</text>
        <dbReference type="Rhea" id="RHEA:33751"/>
        <dbReference type="ChEBI" id="CHEBI:15377"/>
        <dbReference type="ChEBI" id="CHEBI:43474"/>
        <dbReference type="ChEBI" id="CHEBI:60110"/>
        <dbReference type="ChEBI" id="CHEBI:64716"/>
        <dbReference type="EC" id="3.1.3.27"/>
    </reaction>
</comment>
<evidence type="ECO:0000256" key="2">
    <source>
        <dbReference type="SAM" id="Phobius"/>
    </source>
</evidence>
<keyword evidence="5" id="KW-1185">Reference proteome</keyword>
<keyword evidence="1 4" id="KW-0378">Hydrolase</keyword>
<keyword evidence="1" id="KW-0442">Lipid degradation</keyword>
<dbReference type="Pfam" id="PF04608">
    <property type="entry name" value="PgpA"/>
    <property type="match status" value="1"/>
</dbReference>
<evidence type="ECO:0000256" key="1">
    <source>
        <dbReference type="PIRNR" id="PIRNR006162"/>
    </source>
</evidence>
<keyword evidence="1" id="KW-0479">Metal-binding</keyword>
<accession>A0A1Y5SJS6</accession>
<gene>
    <name evidence="4" type="primary">pgpA</name>
    <name evidence="4" type="ORF">AQS8620_01634</name>
</gene>
<feature type="transmembrane region" description="Helical" evidence="2">
    <location>
        <begin position="101"/>
        <end position="118"/>
    </location>
</feature>
<evidence type="ECO:0000259" key="3">
    <source>
        <dbReference type="Pfam" id="PF04608"/>
    </source>
</evidence>
<dbReference type="RefSeq" id="WP_085836336.1">
    <property type="nucleotide sequence ID" value="NZ_FWFS01000005.1"/>
</dbReference>
<proteinExistence type="predicted"/>
<dbReference type="InterPro" id="IPR007686">
    <property type="entry name" value="YutG/PgpA"/>
</dbReference>
<dbReference type="PANTHER" id="PTHR36305:SF1">
    <property type="entry name" value="PHOSPHATIDYLGLYCEROPHOSPHATASE A"/>
    <property type="match status" value="1"/>
</dbReference>
<dbReference type="EC" id="3.1.3.27" evidence="1"/>
<dbReference type="GO" id="GO:0009395">
    <property type="term" value="P:phospholipid catabolic process"/>
    <property type="evidence" value="ECO:0007669"/>
    <property type="project" value="UniProtKB-KW"/>
</dbReference>
<comment type="function">
    <text evidence="1">Lipid phosphatase which dephosphorylates phosphatidylglycerophosphate (PGP) to phosphatidylglycerol (PG).</text>
</comment>
<dbReference type="UniPathway" id="UPA00084">
    <property type="reaction ID" value="UER00504"/>
</dbReference>
<keyword evidence="1" id="KW-0997">Cell inner membrane</keyword>
<dbReference type="AlphaFoldDB" id="A0A1Y5SJS6"/>
<dbReference type="GO" id="GO:0046872">
    <property type="term" value="F:metal ion binding"/>
    <property type="evidence" value="ECO:0007669"/>
    <property type="project" value="UniProtKB-KW"/>
</dbReference>
<dbReference type="InterPro" id="IPR026037">
    <property type="entry name" value="PgpA"/>
</dbReference>
<keyword evidence="1 2" id="KW-0812">Transmembrane</keyword>
<keyword evidence="1" id="KW-0443">Lipid metabolism</keyword>
<sequence length="166" mass="17401">MNGFAKMIATFFGVGNLTPAPGTWGSFVALPVLYALHSLGGFPLVLVATLAVTLLGIRAISRYLETSASKDPSEVVIDEVAGQFIALWPVSLGATMMGADVTALWPGWLVAFLAFRLFDIWKPGPVGWADRRGDALGVMLDDLIAGAMAAVVVIIAAGAAHGLMMR</sequence>
<dbReference type="InterPro" id="IPR036681">
    <property type="entry name" value="PgpA-like_sf"/>
</dbReference>
<keyword evidence="1" id="KW-1208">Phospholipid metabolism</keyword>
<name>A0A1Y5SJS6_9RHOB</name>
<keyword evidence="1" id="KW-1003">Cell membrane</keyword>
<feature type="transmembrane region" description="Helical" evidence="2">
    <location>
        <begin position="143"/>
        <end position="164"/>
    </location>
</feature>
<dbReference type="GO" id="GO:0006655">
    <property type="term" value="P:phosphatidylglycerol biosynthetic process"/>
    <property type="evidence" value="ECO:0007669"/>
    <property type="project" value="UniProtKB-UniPathway"/>
</dbReference>
<comment type="subcellular location">
    <subcellularLocation>
        <location evidence="1">Cell inner membrane</location>
        <topology evidence="1">Multi-pass membrane protein</topology>
    </subcellularLocation>
</comment>
<keyword evidence="2" id="KW-1133">Transmembrane helix</keyword>
<dbReference type="OrthoDB" id="9804091at2"/>
<keyword evidence="1 2" id="KW-0472">Membrane</keyword>
<keyword evidence="1" id="KW-0595">Phospholipid degradation</keyword>
<keyword evidence="1" id="KW-0460">Magnesium</keyword>
<comment type="pathway">
    <text evidence="1">Phospholipid metabolism; phosphatidylglycerol biosynthesis; phosphatidylglycerol from CDP-diacylglycerol: step 2/2.</text>
</comment>
<organism evidence="4 5">
    <name type="scientific">Aquimixticola soesokkakensis</name>
    <dbReference type="NCBI Taxonomy" id="1519096"/>
    <lineage>
        <taxon>Bacteria</taxon>
        <taxon>Pseudomonadati</taxon>
        <taxon>Pseudomonadota</taxon>
        <taxon>Alphaproteobacteria</taxon>
        <taxon>Rhodobacterales</taxon>
        <taxon>Paracoccaceae</taxon>
        <taxon>Aquimixticola</taxon>
    </lineage>
</organism>
<protein>
    <recommendedName>
        <fullName evidence="1">Phosphatidylglycerophosphatase A</fullName>
        <ecNumber evidence="1">3.1.3.27</ecNumber>
    </recommendedName>
    <alternativeName>
        <fullName evidence="1">Phosphatidylglycerolphosphate phosphatase A</fullName>
    </alternativeName>
</protein>
<dbReference type="PANTHER" id="PTHR36305">
    <property type="entry name" value="PHOSPHATIDYLGLYCEROPHOSPHATASE A"/>
    <property type="match status" value="1"/>
</dbReference>
<evidence type="ECO:0000313" key="5">
    <source>
        <dbReference type="Proteomes" id="UP000193862"/>
    </source>
</evidence>
<dbReference type="GO" id="GO:0008962">
    <property type="term" value="F:phosphatidylglycerophosphatase activity"/>
    <property type="evidence" value="ECO:0007669"/>
    <property type="project" value="UniProtKB-EC"/>
</dbReference>
<dbReference type="GO" id="GO:0005886">
    <property type="term" value="C:plasma membrane"/>
    <property type="evidence" value="ECO:0007669"/>
    <property type="project" value="UniProtKB-SubCell"/>
</dbReference>
<feature type="transmembrane region" description="Helical" evidence="2">
    <location>
        <begin position="34"/>
        <end position="57"/>
    </location>
</feature>
<dbReference type="EMBL" id="FWFS01000005">
    <property type="protein sequence ID" value="SLN41769.1"/>
    <property type="molecule type" value="Genomic_DNA"/>
</dbReference>
<dbReference type="CDD" id="cd06971">
    <property type="entry name" value="PgpA"/>
    <property type="match status" value="1"/>
</dbReference>
<dbReference type="Proteomes" id="UP000193862">
    <property type="component" value="Unassembled WGS sequence"/>
</dbReference>
<evidence type="ECO:0000313" key="4">
    <source>
        <dbReference type="EMBL" id="SLN41769.1"/>
    </source>
</evidence>
<dbReference type="SUPFAM" id="SSF101307">
    <property type="entry name" value="YutG-like"/>
    <property type="match status" value="1"/>
</dbReference>